<evidence type="ECO:0000313" key="2">
    <source>
        <dbReference type="EMBL" id="GAG41066.1"/>
    </source>
</evidence>
<dbReference type="Gene3D" id="3.90.320.10">
    <property type="match status" value="1"/>
</dbReference>
<dbReference type="EMBL" id="BARS01044955">
    <property type="protein sequence ID" value="GAG41066.1"/>
    <property type="molecule type" value="Genomic_DNA"/>
</dbReference>
<feature type="non-terminal residue" evidence="2">
    <location>
        <position position="1"/>
    </location>
</feature>
<protein>
    <recommendedName>
        <fullName evidence="1">PD-(D/E)XK endonuclease-like domain-containing protein</fullName>
    </recommendedName>
</protein>
<feature type="domain" description="PD-(D/E)XK endonuclease-like" evidence="1">
    <location>
        <begin position="25"/>
        <end position="182"/>
    </location>
</feature>
<gene>
    <name evidence="2" type="ORF">S01H1_67844</name>
</gene>
<dbReference type="InterPro" id="IPR011604">
    <property type="entry name" value="PDDEXK-like_dom_sf"/>
</dbReference>
<dbReference type="Pfam" id="PF12705">
    <property type="entry name" value="PDDEXK_1"/>
    <property type="match status" value="1"/>
</dbReference>
<dbReference type="InterPro" id="IPR038726">
    <property type="entry name" value="PDDEXK_AddAB-type"/>
</dbReference>
<name>X0YWV4_9ZZZZ</name>
<dbReference type="AlphaFoldDB" id="X0YWV4"/>
<proteinExistence type="predicted"/>
<accession>X0YWV4</accession>
<reference evidence="2" key="1">
    <citation type="journal article" date="2014" name="Front. Microbiol.">
        <title>High frequency of phylogenetically diverse reductive dehalogenase-homologous genes in deep subseafloor sedimentary metagenomes.</title>
        <authorList>
            <person name="Kawai M."/>
            <person name="Futagami T."/>
            <person name="Toyoda A."/>
            <person name="Takaki Y."/>
            <person name="Nishi S."/>
            <person name="Hori S."/>
            <person name="Arai W."/>
            <person name="Tsubouchi T."/>
            <person name="Morono Y."/>
            <person name="Uchiyama I."/>
            <person name="Ito T."/>
            <person name="Fujiyama A."/>
            <person name="Inagaki F."/>
            <person name="Takami H."/>
        </authorList>
    </citation>
    <scope>NUCLEOTIDE SEQUENCE</scope>
    <source>
        <strain evidence="2">Expedition CK06-06</strain>
    </source>
</reference>
<evidence type="ECO:0000259" key="1">
    <source>
        <dbReference type="Pfam" id="PF12705"/>
    </source>
</evidence>
<organism evidence="2">
    <name type="scientific">marine sediment metagenome</name>
    <dbReference type="NCBI Taxonomy" id="412755"/>
    <lineage>
        <taxon>unclassified sequences</taxon>
        <taxon>metagenomes</taxon>
        <taxon>ecological metagenomes</taxon>
    </lineage>
</organism>
<sequence>TFNLKHVPRSGDPVNHPGPFENALSKAVEVVKNYVRDYGDDFITEKTVEARFEIPAEQCIISGSIDLLLKEDNTGRIIESKVIDFKTLDEPEDSHMLDWIDLSLQVQLYAKAANEVLGENAKTGAVHLLRDNLRMDVPVTDEALDAALENIEWSVDRIINRDYPMRPHSDKCAACDFQALCPKIAQQFNTDVFPPPIHLPSSVSHVPVTVKAFSEFTP</sequence>
<comment type="caution">
    <text evidence="2">The sequence shown here is derived from an EMBL/GenBank/DDBJ whole genome shotgun (WGS) entry which is preliminary data.</text>
</comment>